<feature type="region of interest" description="Disordered" evidence="1">
    <location>
        <begin position="1"/>
        <end position="33"/>
    </location>
</feature>
<proteinExistence type="predicted"/>
<feature type="transmembrane region" description="Helical" evidence="2">
    <location>
        <begin position="239"/>
        <end position="260"/>
    </location>
</feature>
<keyword evidence="2" id="KW-0472">Membrane</keyword>
<keyword evidence="2" id="KW-1133">Transmembrane helix</keyword>
<keyword evidence="4" id="KW-1185">Reference proteome</keyword>
<organism evidence="3 4">
    <name type="scientific">Magallana gigas</name>
    <name type="common">Pacific oyster</name>
    <name type="synonym">Crassostrea gigas</name>
    <dbReference type="NCBI Taxonomy" id="29159"/>
    <lineage>
        <taxon>Eukaryota</taxon>
        <taxon>Metazoa</taxon>
        <taxon>Spiralia</taxon>
        <taxon>Lophotrochozoa</taxon>
        <taxon>Mollusca</taxon>
        <taxon>Bivalvia</taxon>
        <taxon>Autobranchia</taxon>
        <taxon>Pteriomorphia</taxon>
        <taxon>Ostreida</taxon>
        <taxon>Ostreoidea</taxon>
        <taxon>Ostreidae</taxon>
        <taxon>Magallana</taxon>
    </lineage>
</organism>
<dbReference type="Proteomes" id="UP000005408">
    <property type="component" value="Unassembled WGS sequence"/>
</dbReference>
<evidence type="ECO:0000256" key="1">
    <source>
        <dbReference type="SAM" id="MobiDB-lite"/>
    </source>
</evidence>
<evidence type="ECO:0000313" key="4">
    <source>
        <dbReference type="Proteomes" id="UP000005408"/>
    </source>
</evidence>
<dbReference type="AlphaFoldDB" id="A0A8W8NDC2"/>
<name>A0A8W8NDC2_MAGGI</name>
<evidence type="ECO:0000313" key="3">
    <source>
        <dbReference type="EnsemblMetazoa" id="G5351.2:cds"/>
    </source>
</evidence>
<keyword evidence="2" id="KW-0812">Transmembrane</keyword>
<dbReference type="EnsemblMetazoa" id="G5351.2">
    <property type="protein sequence ID" value="G5351.2:cds"/>
    <property type="gene ID" value="G5351"/>
</dbReference>
<accession>A0A8W8NDC2</accession>
<protein>
    <submittedName>
        <fullName evidence="3">Uncharacterized protein</fullName>
    </submittedName>
</protein>
<reference evidence="3" key="1">
    <citation type="submission" date="2022-08" db="UniProtKB">
        <authorList>
            <consortium name="EnsemblMetazoa"/>
        </authorList>
    </citation>
    <scope>IDENTIFICATION</scope>
    <source>
        <strain evidence="3">05x7-T-G4-1.051#20</strain>
    </source>
</reference>
<evidence type="ECO:0000256" key="2">
    <source>
        <dbReference type="SAM" id="Phobius"/>
    </source>
</evidence>
<sequence length="319" mass="36365">MSAKLTTKSEKLDSSSSVEYTTESDSSDLFNHGRKLPPKTTEWKMSHLLELGIHFDKSSTDLDTLMSSVKQIFRKPKQSETDSEISKMHKCLIELTKDWWTFSFDFESAEKSLTGEGVVETLTTAEKAIKVFEQENYNIMENLNKTNLGDWRRPGNTYSDILQIKDSTVRGTPDIRFMALPPSSSGRKNLELIVVTEVKQYDAFKGDYVKGENFSSESLSPNVLAQHGIQLLMERECSFFFPAGIVGILCIGTKVIFTFLQISQSHYHLIRGKGKVDKTSKATISYTRPYDYMDARDRTEILEAFFWFGQVQSNPKEFT</sequence>
<feature type="compositionally biased region" description="Polar residues" evidence="1">
    <location>
        <begin position="14"/>
        <end position="29"/>
    </location>
</feature>